<evidence type="ECO:0000313" key="3">
    <source>
        <dbReference type="EMBL" id="GGX91999.1"/>
    </source>
</evidence>
<keyword evidence="1" id="KW-0808">Transferase</keyword>
<organism evidence="3 4">
    <name type="scientific">Litchfieldella qijiaojingensis</name>
    <dbReference type="NCBI Taxonomy" id="980347"/>
    <lineage>
        <taxon>Bacteria</taxon>
        <taxon>Pseudomonadati</taxon>
        <taxon>Pseudomonadota</taxon>
        <taxon>Gammaproteobacteria</taxon>
        <taxon>Oceanospirillales</taxon>
        <taxon>Halomonadaceae</taxon>
        <taxon>Litchfieldella</taxon>
    </lineage>
</organism>
<dbReference type="SMART" id="SM00828">
    <property type="entry name" value="PKS_MT"/>
    <property type="match status" value="1"/>
</dbReference>
<gene>
    <name evidence="3" type="ORF">GCM10007160_19430</name>
</gene>
<protein>
    <recommendedName>
        <fullName evidence="2">Polyketide synthase-like methyltransferase domain-containing protein</fullName>
    </recommendedName>
</protein>
<keyword evidence="4" id="KW-1185">Reference proteome</keyword>
<evidence type="ECO:0000256" key="1">
    <source>
        <dbReference type="ARBA" id="ARBA00022679"/>
    </source>
</evidence>
<dbReference type="Pfam" id="PF21320">
    <property type="entry name" value="WHD_Rv2258c"/>
    <property type="match status" value="1"/>
</dbReference>
<dbReference type="InterPro" id="IPR053173">
    <property type="entry name" value="SAM-binding_MTase"/>
</dbReference>
<dbReference type="Gene3D" id="3.40.50.150">
    <property type="entry name" value="Vaccinia Virus protein VP39"/>
    <property type="match status" value="1"/>
</dbReference>
<dbReference type="Proteomes" id="UP000653056">
    <property type="component" value="Unassembled WGS sequence"/>
</dbReference>
<dbReference type="CDD" id="cd02440">
    <property type="entry name" value="AdoMet_MTases"/>
    <property type="match status" value="1"/>
</dbReference>
<feature type="domain" description="Polyketide synthase-like methyltransferase" evidence="2">
    <location>
        <begin position="155"/>
        <end position="354"/>
    </location>
</feature>
<comment type="caution">
    <text evidence="3">The sequence shown here is derived from an EMBL/GenBank/DDBJ whole genome shotgun (WGS) entry which is preliminary data.</text>
</comment>
<dbReference type="PANTHER" id="PTHR45128:SF2">
    <property type="entry name" value="METHYLTRANSFERASE DOMAIN-CONTAINING PROTEIN"/>
    <property type="match status" value="1"/>
</dbReference>
<proteinExistence type="predicted"/>
<dbReference type="InterPro" id="IPR036390">
    <property type="entry name" value="WH_DNA-bd_sf"/>
</dbReference>
<dbReference type="RefSeq" id="WP_189468609.1">
    <property type="nucleotide sequence ID" value="NZ_BMXS01000008.1"/>
</dbReference>
<dbReference type="InterPro" id="IPR036388">
    <property type="entry name" value="WH-like_DNA-bd_sf"/>
</dbReference>
<sequence>MSLNQDKHEQFVDHALGDLKGGMLMLMTYLGDRLGLFRALAERSMTSQELADATHLQERYVREWLSAVTCGGYVDYDPASQTFTLPPEHAPVLVDGRSSVFLGGLYQEMLALWQVLPGLMEKFRNGGGLAIDSYGREWWDGMERFTATWFENFLLQEWVPKANGLKARLENGAHVADIGCGRGQALVKLAQAFPNMTAVGYDLSDTNLEGAKRLAERAGVADRIHFRKRDVHDGLSEPYDIAFTFDAVHDFKDPQQAFEAIYRSLRDDGAWLLLEFRVGDHLEDNIGPIGAMFYAWSVTYCMTTSLGMRGVGLGTCGLPESRVRKMADKAGFARVEVVPFDNPFNKVYVAEKTAA</sequence>
<evidence type="ECO:0000313" key="4">
    <source>
        <dbReference type="Proteomes" id="UP000653056"/>
    </source>
</evidence>
<accession>A0ABQ2YSM2</accession>
<dbReference type="Gene3D" id="1.10.10.10">
    <property type="entry name" value="Winged helix-like DNA-binding domain superfamily/Winged helix DNA-binding domain"/>
    <property type="match status" value="1"/>
</dbReference>
<evidence type="ECO:0000259" key="2">
    <source>
        <dbReference type="SMART" id="SM00828"/>
    </source>
</evidence>
<dbReference type="SUPFAM" id="SSF53335">
    <property type="entry name" value="S-adenosyl-L-methionine-dependent methyltransferases"/>
    <property type="match status" value="1"/>
</dbReference>
<dbReference type="SUPFAM" id="SSF46785">
    <property type="entry name" value="Winged helix' DNA-binding domain"/>
    <property type="match status" value="1"/>
</dbReference>
<dbReference type="InterPro" id="IPR020803">
    <property type="entry name" value="MeTfrase_dom"/>
</dbReference>
<dbReference type="InterPro" id="IPR048711">
    <property type="entry name" value="WHD_Rv2258c"/>
</dbReference>
<dbReference type="PANTHER" id="PTHR45128">
    <property type="entry name" value="METHYLTRANSFERASE TYPE 11"/>
    <property type="match status" value="1"/>
</dbReference>
<name>A0ABQ2YSM2_9GAMM</name>
<dbReference type="InterPro" id="IPR029063">
    <property type="entry name" value="SAM-dependent_MTases_sf"/>
</dbReference>
<dbReference type="InterPro" id="IPR025714">
    <property type="entry name" value="Methyltranfer_dom"/>
</dbReference>
<reference evidence="4" key="1">
    <citation type="journal article" date="2019" name="Int. J. Syst. Evol. Microbiol.">
        <title>The Global Catalogue of Microorganisms (GCM) 10K type strain sequencing project: providing services to taxonomists for standard genome sequencing and annotation.</title>
        <authorList>
            <consortium name="The Broad Institute Genomics Platform"/>
            <consortium name="The Broad Institute Genome Sequencing Center for Infectious Disease"/>
            <person name="Wu L."/>
            <person name="Ma J."/>
        </authorList>
    </citation>
    <scope>NUCLEOTIDE SEQUENCE [LARGE SCALE GENOMIC DNA]</scope>
    <source>
        <strain evidence="4">KCTC 22228</strain>
    </source>
</reference>
<dbReference type="Pfam" id="PF13847">
    <property type="entry name" value="Methyltransf_31"/>
    <property type="match status" value="1"/>
</dbReference>
<dbReference type="EMBL" id="BMXS01000008">
    <property type="protein sequence ID" value="GGX91999.1"/>
    <property type="molecule type" value="Genomic_DNA"/>
</dbReference>